<dbReference type="KEGG" id="uli:ETAA1_25530"/>
<accession>A0A517XSX8</accession>
<gene>
    <name evidence="1" type="ORF">ETAA1_25530</name>
</gene>
<dbReference type="InterPro" id="IPR027417">
    <property type="entry name" value="P-loop_NTPase"/>
</dbReference>
<dbReference type="RefSeq" id="WP_145238423.1">
    <property type="nucleotide sequence ID" value="NZ_CP036273.1"/>
</dbReference>
<dbReference type="EMBL" id="CP036273">
    <property type="protein sequence ID" value="QDU20598.1"/>
    <property type="molecule type" value="Genomic_DNA"/>
</dbReference>
<dbReference type="SUPFAM" id="SSF52540">
    <property type="entry name" value="P-loop containing nucleoside triphosphate hydrolases"/>
    <property type="match status" value="1"/>
</dbReference>
<keyword evidence="2" id="KW-1185">Reference proteome</keyword>
<reference evidence="1 2" key="1">
    <citation type="submission" date="2019-02" db="EMBL/GenBank/DDBJ databases">
        <title>Deep-cultivation of Planctomycetes and their phenomic and genomic characterization uncovers novel biology.</title>
        <authorList>
            <person name="Wiegand S."/>
            <person name="Jogler M."/>
            <person name="Boedeker C."/>
            <person name="Pinto D."/>
            <person name="Vollmers J."/>
            <person name="Rivas-Marin E."/>
            <person name="Kohn T."/>
            <person name="Peeters S.H."/>
            <person name="Heuer A."/>
            <person name="Rast P."/>
            <person name="Oberbeckmann S."/>
            <person name="Bunk B."/>
            <person name="Jeske O."/>
            <person name="Meyerdierks A."/>
            <person name="Storesund J.E."/>
            <person name="Kallscheuer N."/>
            <person name="Luecker S."/>
            <person name="Lage O.M."/>
            <person name="Pohl T."/>
            <person name="Merkel B.J."/>
            <person name="Hornburger P."/>
            <person name="Mueller R.-W."/>
            <person name="Bruemmer F."/>
            <person name="Labrenz M."/>
            <person name="Spormann A.M."/>
            <person name="Op den Camp H."/>
            <person name="Overmann J."/>
            <person name="Amann R."/>
            <person name="Jetten M.S.M."/>
            <person name="Mascher T."/>
            <person name="Medema M.H."/>
            <person name="Devos D.P."/>
            <person name="Kaster A.-K."/>
            <person name="Ovreas L."/>
            <person name="Rohde M."/>
            <person name="Galperin M.Y."/>
            <person name="Jogler C."/>
        </authorList>
    </citation>
    <scope>NUCLEOTIDE SEQUENCE [LARGE SCALE GENOMIC DNA]</scope>
    <source>
        <strain evidence="1 2">ETA_A1</strain>
    </source>
</reference>
<proteinExistence type="predicted"/>
<dbReference type="OrthoDB" id="259391at2"/>
<dbReference type="AlphaFoldDB" id="A0A517XSX8"/>
<dbReference type="Proteomes" id="UP000319576">
    <property type="component" value="Chromosome"/>
</dbReference>
<name>A0A517XSX8_9BACT</name>
<protein>
    <submittedName>
        <fullName evidence="1">Uncharacterized protein</fullName>
    </submittedName>
</protein>
<organism evidence="1 2">
    <name type="scientific">Urbifossiella limnaea</name>
    <dbReference type="NCBI Taxonomy" id="2528023"/>
    <lineage>
        <taxon>Bacteria</taxon>
        <taxon>Pseudomonadati</taxon>
        <taxon>Planctomycetota</taxon>
        <taxon>Planctomycetia</taxon>
        <taxon>Gemmatales</taxon>
        <taxon>Gemmataceae</taxon>
        <taxon>Urbifossiella</taxon>
    </lineage>
</organism>
<evidence type="ECO:0000313" key="2">
    <source>
        <dbReference type="Proteomes" id="UP000319576"/>
    </source>
</evidence>
<sequence length="329" mass="36290">MTTDDRDAALLESLEHKQQLIRDRVQGVAEGYQTGFYLWGEGGTSKSYTVEQTLQQLGTPYKLTNSRLTGKGLFKLLRDFPDAVHVIEDAEAMFADKTTSGVLRSALWGQVGRDGKQERLVCWQTGPLRDEFVFTGGIILVANCGLDDLPQLRAIKTRVPCLQYLPTNEEVAALMRVIARKGHDHGPYALSPDECSEVAEEIIARSSRLRRNLDLRLLVNTFKDRIQFENGSSVTHWLDLLESRMKERVVAPLGGFGVRAQRNAQEVEVAGRIAHLPAPERLVAWQAETGKSRAELYRALALVGTAASQLSQVSQLSAGETEAGTSVSA</sequence>
<evidence type="ECO:0000313" key="1">
    <source>
        <dbReference type="EMBL" id="QDU20598.1"/>
    </source>
</evidence>